<protein>
    <recommendedName>
        <fullName evidence="1">Insertion element IS402-like domain-containing protein</fullName>
    </recommendedName>
</protein>
<dbReference type="PANTHER" id="PTHR30007:SF0">
    <property type="entry name" value="TRANSPOSASE"/>
    <property type="match status" value="1"/>
</dbReference>
<dbReference type="Pfam" id="PF13340">
    <property type="entry name" value="DUF4096"/>
    <property type="match status" value="1"/>
</dbReference>
<feature type="domain" description="Insertion element IS402-like" evidence="1">
    <location>
        <begin position="81"/>
        <end position="141"/>
    </location>
</feature>
<evidence type="ECO:0000313" key="2">
    <source>
        <dbReference type="EMBL" id="SUX25388.1"/>
    </source>
</evidence>
<evidence type="ECO:0000259" key="1">
    <source>
        <dbReference type="Pfam" id="PF13340"/>
    </source>
</evidence>
<dbReference type="InterPro" id="IPR025161">
    <property type="entry name" value="IS402-like_dom"/>
</dbReference>
<dbReference type="Proteomes" id="UP000254572">
    <property type="component" value="Unassembled WGS sequence"/>
</dbReference>
<reference evidence="2 3" key="1">
    <citation type="submission" date="2018-06" db="EMBL/GenBank/DDBJ databases">
        <authorList>
            <consortium name="Pathogen Informatics"/>
            <person name="Doyle S."/>
        </authorList>
    </citation>
    <scope>NUCLEOTIDE SEQUENCE [LARGE SCALE GENOMIC DNA]</scope>
    <source>
        <strain evidence="2 3">NCTC13294</strain>
    </source>
</reference>
<keyword evidence="3" id="KW-1185">Reference proteome</keyword>
<evidence type="ECO:0000313" key="3">
    <source>
        <dbReference type="Proteomes" id="UP000254572"/>
    </source>
</evidence>
<proteinExistence type="predicted"/>
<accession>A0A381EEE2</accession>
<name>A0A381EEE2_9GAMM</name>
<dbReference type="EMBL" id="UFUW01000001">
    <property type="protein sequence ID" value="SUX25388.1"/>
    <property type="molecule type" value="Genomic_DNA"/>
</dbReference>
<organism evidence="2 3">
    <name type="scientific">Cardiobacterium valvarum</name>
    <dbReference type="NCBI Taxonomy" id="194702"/>
    <lineage>
        <taxon>Bacteria</taxon>
        <taxon>Pseudomonadati</taxon>
        <taxon>Pseudomonadota</taxon>
        <taxon>Gammaproteobacteria</taxon>
        <taxon>Cardiobacteriales</taxon>
        <taxon>Cardiobacteriaceae</taxon>
        <taxon>Cardiobacterium</taxon>
    </lineage>
</organism>
<dbReference type="AlphaFoldDB" id="A0A381EEE2"/>
<dbReference type="PANTHER" id="PTHR30007">
    <property type="entry name" value="PHP DOMAIN PROTEIN"/>
    <property type="match status" value="1"/>
</dbReference>
<gene>
    <name evidence="2" type="ORF">NCTC13294_02397</name>
</gene>
<sequence length="163" mass="18274">MSTNWGDWITSANTATAAIAMCAEAAAYARPANCENAAGVNIRLYARRGDRTVTENVFIVSAVNYRYEQKSLSKRHKSHTICPLLPLLESARKRTAPRKVDLYDVFCAILYLQRTGCSWRALSGDFPKWRTVHSYFQRWSKPRENGISLLEEALKKSGGSSAP</sequence>